<proteinExistence type="inferred from homology"/>
<protein>
    <recommendedName>
        <fullName evidence="4">Inosine/uridine-preferring nucleoside hydrolase domain-containing protein</fullName>
    </recommendedName>
</protein>
<dbReference type="GO" id="GO:0006152">
    <property type="term" value="P:purine nucleoside catabolic process"/>
    <property type="evidence" value="ECO:0007669"/>
    <property type="project" value="TreeGrafter"/>
</dbReference>
<reference evidence="5 6" key="1">
    <citation type="submission" date="2022-09" db="EMBL/GenBank/DDBJ databases">
        <authorList>
            <person name="Palmer J.M."/>
        </authorList>
    </citation>
    <scope>NUCLEOTIDE SEQUENCE [LARGE SCALE GENOMIC DNA]</scope>
    <source>
        <strain evidence="5 6">DSM 7382</strain>
    </source>
</reference>
<dbReference type="Pfam" id="PF01156">
    <property type="entry name" value="IU_nuc_hydro"/>
    <property type="match status" value="1"/>
</dbReference>
<name>A0AAW0GRX8_9APHY</name>
<organism evidence="5 6">
    <name type="scientific">Cerrena zonata</name>
    <dbReference type="NCBI Taxonomy" id="2478898"/>
    <lineage>
        <taxon>Eukaryota</taxon>
        <taxon>Fungi</taxon>
        <taxon>Dikarya</taxon>
        <taxon>Basidiomycota</taxon>
        <taxon>Agaricomycotina</taxon>
        <taxon>Agaricomycetes</taxon>
        <taxon>Polyporales</taxon>
        <taxon>Cerrenaceae</taxon>
        <taxon>Cerrena</taxon>
    </lineage>
</organism>
<dbReference type="GO" id="GO:0008477">
    <property type="term" value="F:purine nucleosidase activity"/>
    <property type="evidence" value="ECO:0007669"/>
    <property type="project" value="TreeGrafter"/>
</dbReference>
<dbReference type="InterPro" id="IPR036452">
    <property type="entry name" value="Ribo_hydro-like"/>
</dbReference>
<dbReference type="Gene3D" id="3.90.245.10">
    <property type="entry name" value="Ribonucleoside hydrolase-like"/>
    <property type="match status" value="1"/>
</dbReference>
<dbReference type="PANTHER" id="PTHR12304:SF4">
    <property type="entry name" value="URIDINE NUCLEOSIDASE"/>
    <property type="match status" value="1"/>
</dbReference>
<feature type="domain" description="Inosine/uridine-preferring nucleoside hydrolase" evidence="4">
    <location>
        <begin position="1"/>
        <end position="197"/>
    </location>
</feature>
<keyword evidence="2" id="KW-0378">Hydrolase</keyword>
<sequence length="215" mass="23737">MTNVALFVSVYPELLDGVEEFIFMGGGAGIGNRSSVAEFNILCDPEAAQIVLDTPVKKTMVPLNITHTAIFTKEHHATLLDPTFVHDVQGAVIELGKASTPLRHMLSTLVSFFAKTYESTFGFNFGPPIHDALTVAYVSRPDLFQSKRYRVDVELNGVHTSGETVVDIWNYRPTDDTWGNTGKNCLVAETLDVDGFFRLFMECVTRCDGVSPLNQ</sequence>
<keyword evidence="3" id="KW-0326">Glycosidase</keyword>
<evidence type="ECO:0000313" key="6">
    <source>
        <dbReference type="Proteomes" id="UP001385951"/>
    </source>
</evidence>
<keyword evidence="6" id="KW-1185">Reference proteome</keyword>
<evidence type="ECO:0000313" key="5">
    <source>
        <dbReference type="EMBL" id="KAK7695396.1"/>
    </source>
</evidence>
<evidence type="ECO:0000256" key="2">
    <source>
        <dbReference type="ARBA" id="ARBA00022801"/>
    </source>
</evidence>
<evidence type="ECO:0000256" key="3">
    <source>
        <dbReference type="ARBA" id="ARBA00023295"/>
    </source>
</evidence>
<comment type="caution">
    <text evidence="5">The sequence shown here is derived from an EMBL/GenBank/DDBJ whole genome shotgun (WGS) entry which is preliminary data.</text>
</comment>
<dbReference type="SUPFAM" id="SSF53590">
    <property type="entry name" value="Nucleoside hydrolase"/>
    <property type="match status" value="1"/>
</dbReference>
<evidence type="ECO:0000256" key="1">
    <source>
        <dbReference type="ARBA" id="ARBA00009176"/>
    </source>
</evidence>
<accession>A0AAW0GRX8</accession>
<dbReference type="GO" id="GO:0005829">
    <property type="term" value="C:cytosol"/>
    <property type="evidence" value="ECO:0007669"/>
    <property type="project" value="TreeGrafter"/>
</dbReference>
<dbReference type="PANTHER" id="PTHR12304">
    <property type="entry name" value="INOSINE-URIDINE PREFERRING NUCLEOSIDE HYDROLASE"/>
    <property type="match status" value="1"/>
</dbReference>
<gene>
    <name evidence="5" type="ORF">QCA50_000032</name>
</gene>
<dbReference type="AlphaFoldDB" id="A0AAW0GRX8"/>
<dbReference type="InterPro" id="IPR001910">
    <property type="entry name" value="Inosine/uridine_hydrolase_dom"/>
</dbReference>
<comment type="similarity">
    <text evidence="1">Belongs to the IUNH family.</text>
</comment>
<evidence type="ECO:0000259" key="4">
    <source>
        <dbReference type="Pfam" id="PF01156"/>
    </source>
</evidence>
<dbReference type="InterPro" id="IPR023186">
    <property type="entry name" value="IUNH"/>
</dbReference>
<dbReference type="Proteomes" id="UP001385951">
    <property type="component" value="Unassembled WGS sequence"/>
</dbReference>
<dbReference type="EMBL" id="JASBNA010000001">
    <property type="protein sequence ID" value="KAK7695396.1"/>
    <property type="molecule type" value="Genomic_DNA"/>
</dbReference>